<dbReference type="Gene3D" id="3.30.70.270">
    <property type="match status" value="3"/>
</dbReference>
<dbReference type="SUPFAM" id="SSF56672">
    <property type="entry name" value="DNA/RNA polymerases"/>
    <property type="match status" value="2"/>
</dbReference>
<dbReference type="PROSITE" id="PS00141">
    <property type="entry name" value="ASP_PROTEASE"/>
    <property type="match status" value="1"/>
</dbReference>
<dbReference type="PROSITE" id="PS50994">
    <property type="entry name" value="INTEGRASE"/>
    <property type="match status" value="1"/>
</dbReference>
<evidence type="ECO:0000313" key="10">
    <source>
        <dbReference type="EMBL" id="GKT29852.1"/>
    </source>
</evidence>
<evidence type="ECO:0000256" key="5">
    <source>
        <dbReference type="ARBA" id="ARBA00022801"/>
    </source>
</evidence>
<keyword evidence="7" id="KW-0175">Coiled coil</keyword>
<accession>A0ABQ5KBL9</accession>
<evidence type="ECO:0000256" key="7">
    <source>
        <dbReference type="SAM" id="Coils"/>
    </source>
</evidence>
<keyword evidence="5" id="KW-0378">Hydrolase</keyword>
<dbReference type="InterPro" id="IPR000477">
    <property type="entry name" value="RT_dom"/>
</dbReference>
<dbReference type="Pfam" id="PF17921">
    <property type="entry name" value="Integrase_H2C2"/>
    <property type="match status" value="1"/>
</dbReference>
<dbReference type="InterPro" id="IPR041588">
    <property type="entry name" value="Integrase_H2C2"/>
</dbReference>
<dbReference type="Gene3D" id="3.10.10.10">
    <property type="entry name" value="HIV Type 1 Reverse Transcriptase, subunit A, domain 1"/>
    <property type="match status" value="2"/>
</dbReference>
<keyword evidence="1" id="KW-0808">Transferase</keyword>
<dbReference type="Proteomes" id="UP001057375">
    <property type="component" value="Unassembled WGS sequence"/>
</dbReference>
<dbReference type="SUPFAM" id="SSF53098">
    <property type="entry name" value="Ribonuclease H-like"/>
    <property type="match status" value="1"/>
</dbReference>
<dbReference type="PANTHER" id="PTHR37984">
    <property type="entry name" value="PROTEIN CBG26694"/>
    <property type="match status" value="1"/>
</dbReference>
<evidence type="ECO:0000256" key="1">
    <source>
        <dbReference type="ARBA" id="ARBA00022679"/>
    </source>
</evidence>
<dbReference type="Pfam" id="PF00078">
    <property type="entry name" value="RVT_1"/>
    <property type="match status" value="2"/>
</dbReference>
<dbReference type="InterPro" id="IPR001969">
    <property type="entry name" value="Aspartic_peptidase_AS"/>
</dbReference>
<keyword evidence="4" id="KW-0255">Endonuclease</keyword>
<dbReference type="InterPro" id="IPR012337">
    <property type="entry name" value="RNaseH-like_sf"/>
</dbReference>
<feature type="domain" description="Reverse transcriptase" evidence="8">
    <location>
        <begin position="564"/>
        <end position="742"/>
    </location>
</feature>
<dbReference type="InterPro" id="IPR001584">
    <property type="entry name" value="Integrase_cat-core"/>
</dbReference>
<comment type="caution">
    <text evidence="10">The sequence shown here is derived from an EMBL/GenBank/DDBJ whole genome shotgun (WGS) entry which is preliminary data.</text>
</comment>
<protein>
    <submittedName>
        <fullName evidence="10">Transposon Ty3-I Gag-Pol polyprotein</fullName>
    </submittedName>
</protein>
<dbReference type="InterPro" id="IPR050951">
    <property type="entry name" value="Retrovirus_Pol_polyprotein"/>
</dbReference>
<dbReference type="CDD" id="cd01647">
    <property type="entry name" value="RT_LTR"/>
    <property type="match status" value="2"/>
</dbReference>
<evidence type="ECO:0000256" key="4">
    <source>
        <dbReference type="ARBA" id="ARBA00022759"/>
    </source>
</evidence>
<dbReference type="Pfam" id="PF00665">
    <property type="entry name" value="rve"/>
    <property type="match status" value="1"/>
</dbReference>
<evidence type="ECO:0000256" key="2">
    <source>
        <dbReference type="ARBA" id="ARBA00022695"/>
    </source>
</evidence>
<evidence type="ECO:0000256" key="3">
    <source>
        <dbReference type="ARBA" id="ARBA00022722"/>
    </source>
</evidence>
<reference evidence="10" key="1">
    <citation type="submission" date="2022-03" db="EMBL/GenBank/DDBJ databases">
        <title>Draft genome sequence of Aduncisulcus paluster, a free-living microaerophilic Fornicata.</title>
        <authorList>
            <person name="Yuyama I."/>
            <person name="Kume K."/>
            <person name="Tamura T."/>
            <person name="Inagaki Y."/>
            <person name="Hashimoto T."/>
        </authorList>
    </citation>
    <scope>NUCLEOTIDE SEQUENCE</scope>
    <source>
        <strain evidence="10">NY0171</strain>
    </source>
</reference>
<dbReference type="Pfam" id="PF17917">
    <property type="entry name" value="RT_RNaseH"/>
    <property type="match status" value="1"/>
</dbReference>
<keyword evidence="6" id="KW-0695">RNA-directed DNA polymerase</keyword>
<feature type="domain" description="Integrase catalytic" evidence="9">
    <location>
        <begin position="1082"/>
        <end position="1244"/>
    </location>
</feature>
<keyword evidence="11" id="KW-1185">Reference proteome</keyword>
<evidence type="ECO:0000313" key="11">
    <source>
        <dbReference type="Proteomes" id="UP001057375"/>
    </source>
</evidence>
<dbReference type="PANTHER" id="PTHR37984:SF5">
    <property type="entry name" value="PROTEIN NYNRIN-LIKE"/>
    <property type="match status" value="1"/>
</dbReference>
<dbReference type="InterPro" id="IPR036397">
    <property type="entry name" value="RNaseH_sf"/>
</dbReference>
<dbReference type="InterPro" id="IPR041373">
    <property type="entry name" value="RT_RNaseH"/>
</dbReference>
<dbReference type="PROSITE" id="PS50878">
    <property type="entry name" value="RT_POL"/>
    <property type="match status" value="2"/>
</dbReference>
<evidence type="ECO:0000259" key="9">
    <source>
        <dbReference type="PROSITE" id="PS50994"/>
    </source>
</evidence>
<name>A0ABQ5KBL9_9EUKA</name>
<evidence type="ECO:0000256" key="6">
    <source>
        <dbReference type="ARBA" id="ARBA00022918"/>
    </source>
</evidence>
<organism evidence="10 11">
    <name type="scientific">Aduncisulcus paluster</name>
    <dbReference type="NCBI Taxonomy" id="2918883"/>
    <lineage>
        <taxon>Eukaryota</taxon>
        <taxon>Metamonada</taxon>
        <taxon>Carpediemonas-like organisms</taxon>
        <taxon>Aduncisulcus</taxon>
    </lineage>
</organism>
<keyword evidence="3" id="KW-0540">Nuclease</keyword>
<keyword evidence="2" id="KW-0548">Nucleotidyltransferase</keyword>
<feature type="domain" description="Reverse transcriptase" evidence="8">
    <location>
        <begin position="140"/>
        <end position="345"/>
    </location>
</feature>
<dbReference type="EMBL" id="BQXS01013860">
    <property type="protein sequence ID" value="GKT29852.1"/>
    <property type="molecule type" value="Genomic_DNA"/>
</dbReference>
<dbReference type="CDD" id="cd09274">
    <property type="entry name" value="RNase_HI_RT_Ty3"/>
    <property type="match status" value="1"/>
</dbReference>
<dbReference type="Gene3D" id="3.30.420.10">
    <property type="entry name" value="Ribonuclease H-like superfamily/Ribonuclease H"/>
    <property type="match status" value="1"/>
</dbReference>
<dbReference type="Gene3D" id="1.10.340.70">
    <property type="match status" value="1"/>
</dbReference>
<sequence>MSLAPFCLKQDMEDAVKLKPPKSVDDLIRKAYDQMAKIEVDQDWEPTTVKHPRAGYGETKSDRSLCSICHKGYHDPKSCWSRPNASPEEKQKLKTLLERVDRKKKKGAMFVMKLRLTKTQAATTVPYAPRRGQQDSALRLRICMITESDSPYASPVVLAKKRTGDYRMCADYSAINAIMKPLPFPLPNTEELLSHFKEMKFFAAIDLRSGFNQVLVEESSQRYTAFVVPGGLYECKRMPFGIKTTPSHFQKEMTTAFHDLIPDVCQIYIDDIICAGRTKEELIRKVDKVLCRLSELDLRAKAEKSCIGVEQIKGTLAKSDVDDFIKAVDKVFASQPIETVLGKLRCLKISESERYLKPLKRRTRGVWDEAKTKKGIVKKGSSVSVRPQGMQREDKSIQEPVILVDIKGERLSALADTGTSHCMISEDVFGRFNEEEKLWPMPLANDVVLSYTFLRDIGLIHMNWYAEIVEESGIEIPNVEDFILDESSGVEIPVESVNEELDSTTRNKWMEMLSEFKETLDEAGEAAKVIMIDINLEGDIQCFPPRRVRPDLVEKVRAEIEKLRRKGFIKPSMSPVVSPMVIVPKKNGRIRLCIDYRRVNDVTKSLEFPLPRIEEIFRDATGHKWFKTLDLSSGYHQYLVHPDSRFATAFSTPWGIYEWIRLPFGLKCAPAFFQMVMSNLLEDLQEICRCYIDDIIIWGNTQEELQENTTKVLEKLREFRLKINPNKCKFGMKQVEHLGVILDEKGIRISPKRLLQVERFSDLETVKDVRSFLGIVNFFRKFIPSFTEMVEPIAKLKKEAEWKWGEEQCQAVMKIIKEINIQTVLSFPTGCGVIHLYTDASVSGVGGILLEEVEGEDPKVLGFMSKSLSEVQSRWSITELELFAIVYCVDQMQQYLRGREFVVHSDHRNLLYMEESQSKKVQRWKMVLSEYDFKLHHIAGKQNVVVDVLSRVRGSGRLPTQTLFTTRLVTSRDRLVKRILGEQQKETDAWKRKYKIQETQDGWTKNGALVVPEVLEHDALAMVHGEELISHAGINRMVQRLKEHNLYIPNAQQKAGSFIKNCHICQKLRMSESMRVIARDTYAIRPFAVVSVDTVGPIKPSRREFRYLVVMMDIFSSWTEIAPTLSVTAQDAARAMIDKVFCTIGLPLTIRSDNGPQYVNGLFRWLYKWLKIKHHKVITYNPQSNGIVERRNAEVVRCLRVLCAEFEDFEDWDLYLPVVQWIINTTPTSNINEWVKVQAKRKEWLVKEVEKAQKKATEERRGEEDDDQEFPELHSFVLVKPEKKPSKLHPRLLGPVEVIKLLKDRNAVEVKWLVIKQKQQEVISLRRIAKRKEWLVKEVEKAQKKATEERRGEEDDDQEFPELHSFVLVKPEKKPSKLHPRLLGPVEVIKLLKDRNAVEVKWLVIKQKQQEVISLRRIVRFRSEGYSLPSLRKLAELDEEAFVVEKVRPSFR</sequence>
<dbReference type="InterPro" id="IPR043128">
    <property type="entry name" value="Rev_trsase/Diguanyl_cyclase"/>
</dbReference>
<evidence type="ECO:0000259" key="8">
    <source>
        <dbReference type="PROSITE" id="PS50878"/>
    </source>
</evidence>
<dbReference type="InterPro" id="IPR043502">
    <property type="entry name" value="DNA/RNA_pol_sf"/>
</dbReference>
<gene>
    <name evidence="10" type="ORF">ADUPG1_014242</name>
</gene>
<feature type="coiled-coil region" evidence="7">
    <location>
        <begin position="1325"/>
        <end position="1356"/>
    </location>
</feature>
<proteinExistence type="predicted"/>